<accession>A0A835M044</accession>
<dbReference type="InterPro" id="IPR057291">
    <property type="entry name" value="CHX17_2nd"/>
</dbReference>
<evidence type="ECO:0000313" key="13">
    <source>
        <dbReference type="EMBL" id="KAF9605816.1"/>
    </source>
</evidence>
<feature type="compositionally biased region" description="Basic and acidic residues" evidence="11">
    <location>
        <begin position="311"/>
        <end position="320"/>
    </location>
</feature>
<dbReference type="GO" id="GO:0016020">
    <property type="term" value="C:membrane"/>
    <property type="evidence" value="ECO:0007669"/>
    <property type="project" value="UniProtKB-SubCell"/>
</dbReference>
<dbReference type="GO" id="GO:0006885">
    <property type="term" value="P:regulation of pH"/>
    <property type="evidence" value="ECO:0007669"/>
    <property type="project" value="TreeGrafter"/>
</dbReference>
<evidence type="ECO:0000256" key="10">
    <source>
        <dbReference type="ARBA" id="ARBA00023136"/>
    </source>
</evidence>
<keyword evidence="8" id="KW-1133">Transmembrane helix</keyword>
<dbReference type="PANTHER" id="PTHR32468:SF164">
    <property type="entry name" value="OS05G0485000 PROTEIN"/>
    <property type="match status" value="1"/>
</dbReference>
<evidence type="ECO:0000256" key="8">
    <source>
        <dbReference type="ARBA" id="ARBA00022989"/>
    </source>
</evidence>
<evidence type="ECO:0000259" key="12">
    <source>
        <dbReference type="Pfam" id="PF23256"/>
    </source>
</evidence>
<gene>
    <name evidence="13" type="ORF">IFM89_018641</name>
</gene>
<dbReference type="EMBL" id="JADFTS010000005">
    <property type="protein sequence ID" value="KAF9605816.1"/>
    <property type="molecule type" value="Genomic_DNA"/>
</dbReference>
<evidence type="ECO:0000256" key="5">
    <source>
        <dbReference type="ARBA" id="ARBA00022538"/>
    </source>
</evidence>
<dbReference type="InterPro" id="IPR013657">
    <property type="entry name" value="SCL35B1-4/HUT1"/>
</dbReference>
<evidence type="ECO:0000256" key="1">
    <source>
        <dbReference type="ARBA" id="ARBA00004141"/>
    </source>
</evidence>
<keyword evidence="4" id="KW-0050">Antiport</keyword>
<evidence type="ECO:0000256" key="6">
    <source>
        <dbReference type="ARBA" id="ARBA00022692"/>
    </source>
</evidence>
<keyword evidence="6" id="KW-0812">Transmembrane</keyword>
<feature type="compositionally biased region" description="Basic residues" evidence="11">
    <location>
        <begin position="301"/>
        <end position="310"/>
    </location>
</feature>
<comment type="similarity">
    <text evidence="2">Belongs to the nucleotide-sugar transporter family. UDP-galactose:UMP antiporter (TC 2.A.7.11) subfamily.</text>
</comment>
<dbReference type="AlphaFoldDB" id="A0A835M044"/>
<dbReference type="Pfam" id="PF08449">
    <property type="entry name" value="UAA"/>
    <property type="match status" value="1"/>
</dbReference>
<comment type="caution">
    <text evidence="13">The sequence shown here is derived from an EMBL/GenBank/DDBJ whole genome shotgun (WGS) entry which is preliminary data.</text>
</comment>
<keyword evidence="9" id="KW-0406">Ion transport</keyword>
<dbReference type="Pfam" id="PF23256">
    <property type="entry name" value="CHX17_2nd"/>
    <property type="match status" value="1"/>
</dbReference>
<evidence type="ECO:0000256" key="2">
    <source>
        <dbReference type="ARBA" id="ARBA00008349"/>
    </source>
</evidence>
<dbReference type="PANTHER" id="PTHR32468">
    <property type="entry name" value="CATION/H + ANTIPORTER"/>
    <property type="match status" value="1"/>
</dbReference>
<keyword evidence="7" id="KW-0630">Potassium</keyword>
<evidence type="ECO:0000256" key="3">
    <source>
        <dbReference type="ARBA" id="ARBA00022448"/>
    </source>
</evidence>
<dbReference type="Proteomes" id="UP000631114">
    <property type="component" value="Unassembled WGS sequence"/>
</dbReference>
<feature type="region of interest" description="Disordered" evidence="11">
    <location>
        <begin position="292"/>
        <end position="325"/>
    </location>
</feature>
<reference evidence="13 14" key="1">
    <citation type="submission" date="2020-10" db="EMBL/GenBank/DDBJ databases">
        <title>The Coptis chinensis genome and diversification of protoberbering-type alkaloids.</title>
        <authorList>
            <person name="Wang B."/>
            <person name="Shu S."/>
            <person name="Song C."/>
            <person name="Liu Y."/>
        </authorList>
    </citation>
    <scope>NUCLEOTIDE SEQUENCE [LARGE SCALE GENOMIC DNA]</scope>
    <source>
        <strain evidence="13">HL-2020</strain>
        <tissue evidence="13">Leaf</tissue>
    </source>
</reference>
<name>A0A835M044_9MAGN</name>
<keyword evidence="3" id="KW-0813">Transport</keyword>
<dbReference type="GO" id="GO:0012505">
    <property type="term" value="C:endomembrane system"/>
    <property type="evidence" value="ECO:0007669"/>
    <property type="project" value="TreeGrafter"/>
</dbReference>
<keyword evidence="10" id="KW-0472">Membrane</keyword>
<evidence type="ECO:0000256" key="7">
    <source>
        <dbReference type="ARBA" id="ARBA00022958"/>
    </source>
</evidence>
<dbReference type="GO" id="GO:0098662">
    <property type="term" value="P:inorganic cation transmembrane transport"/>
    <property type="evidence" value="ECO:0007669"/>
    <property type="project" value="TreeGrafter"/>
</dbReference>
<feature type="domain" description="Cation/H(+) antiporter central" evidence="12">
    <location>
        <begin position="45"/>
        <end position="137"/>
    </location>
</feature>
<dbReference type="InterPro" id="IPR050794">
    <property type="entry name" value="CPA2_transporter"/>
</dbReference>
<evidence type="ECO:0000256" key="9">
    <source>
        <dbReference type="ARBA" id="ARBA00023065"/>
    </source>
</evidence>
<dbReference type="GO" id="GO:0006813">
    <property type="term" value="P:potassium ion transport"/>
    <property type="evidence" value="ECO:0007669"/>
    <property type="project" value="UniProtKB-KW"/>
</dbReference>
<protein>
    <recommendedName>
        <fullName evidence="12">Cation/H(+) antiporter central domain-containing protein</fullName>
    </recommendedName>
</protein>
<organism evidence="13 14">
    <name type="scientific">Coptis chinensis</name>
    <dbReference type="NCBI Taxonomy" id="261450"/>
    <lineage>
        <taxon>Eukaryota</taxon>
        <taxon>Viridiplantae</taxon>
        <taxon>Streptophyta</taxon>
        <taxon>Embryophyta</taxon>
        <taxon>Tracheophyta</taxon>
        <taxon>Spermatophyta</taxon>
        <taxon>Magnoliopsida</taxon>
        <taxon>Ranunculales</taxon>
        <taxon>Ranunculaceae</taxon>
        <taxon>Coptidoideae</taxon>
        <taxon>Coptis</taxon>
    </lineage>
</organism>
<evidence type="ECO:0000256" key="11">
    <source>
        <dbReference type="SAM" id="MobiDB-lite"/>
    </source>
</evidence>
<proteinExistence type="inferred from homology"/>
<dbReference type="GO" id="GO:0015297">
    <property type="term" value="F:antiporter activity"/>
    <property type="evidence" value="ECO:0007669"/>
    <property type="project" value="UniProtKB-KW"/>
</dbReference>
<sequence>MATNPTKTSPVNLNIIHFVEIVGHKTPQIISHRSYERSSSSPNTASQRIVSVFRSYEEKNKGRVSVAPYTVVTSSTSMHNDACKLPIEKMISLIILPFHKHLDTSFAHSGIRTMNKNVLENAPCSVGIIIDRGVLGGVLDNSSSYHVAVVFLGGADDREALAYAERMSEHPNIKASKKALDPVAPIYKYCLISVSNILTTTCQYKALKYVSFPVQTLAKCAKMIPVMEDWELNGLSLELLVLFIDSEGEDTNGKNSEVVDVKEKNSEVVDAKGKKSKVARQYDTEVQEVHSVDEDKEWQSPKRKQRCKMKNGKEGKEGGCHSESGQQRVMANDDEVGRNAETEADKKRLLLMHGDNRFKHLIMRTDSNAVEQRETCRNASRGWCLRGYGAGFGLEN</sequence>
<keyword evidence="14" id="KW-1185">Reference proteome</keyword>
<evidence type="ECO:0000313" key="14">
    <source>
        <dbReference type="Proteomes" id="UP000631114"/>
    </source>
</evidence>
<comment type="subcellular location">
    <subcellularLocation>
        <location evidence="1">Membrane</location>
        <topology evidence="1">Multi-pass membrane protein</topology>
    </subcellularLocation>
</comment>
<keyword evidence="5" id="KW-0633">Potassium transport</keyword>
<evidence type="ECO:0000256" key="4">
    <source>
        <dbReference type="ARBA" id="ARBA00022449"/>
    </source>
</evidence>
<dbReference type="OrthoDB" id="1601at2759"/>